<dbReference type="PANTHER" id="PTHR47074">
    <property type="entry name" value="BNAC02G40300D PROTEIN"/>
    <property type="match status" value="1"/>
</dbReference>
<evidence type="ECO:0000313" key="3">
    <source>
        <dbReference type="Proteomes" id="UP001152484"/>
    </source>
</evidence>
<proteinExistence type="predicted"/>
<dbReference type="Proteomes" id="UP001152484">
    <property type="component" value="Unassembled WGS sequence"/>
</dbReference>
<name>A0A9P0Z0E2_CUSEU</name>
<reference evidence="2" key="1">
    <citation type="submission" date="2022-07" db="EMBL/GenBank/DDBJ databases">
        <authorList>
            <person name="Macas J."/>
            <person name="Novak P."/>
            <person name="Neumann P."/>
        </authorList>
    </citation>
    <scope>NUCLEOTIDE SEQUENCE</scope>
</reference>
<accession>A0A9P0Z0E2</accession>
<dbReference type="InterPro" id="IPR012337">
    <property type="entry name" value="RNaseH-like_sf"/>
</dbReference>
<dbReference type="InterPro" id="IPR052929">
    <property type="entry name" value="RNase_H-like_EbsB-rel"/>
</dbReference>
<dbReference type="Pfam" id="PF13456">
    <property type="entry name" value="RVT_3"/>
    <property type="match status" value="1"/>
</dbReference>
<dbReference type="AlphaFoldDB" id="A0A9P0Z0E2"/>
<evidence type="ECO:0000259" key="1">
    <source>
        <dbReference type="Pfam" id="PF13456"/>
    </source>
</evidence>
<feature type="domain" description="RNase H type-1" evidence="1">
    <location>
        <begin position="14"/>
        <end position="85"/>
    </location>
</feature>
<dbReference type="PANTHER" id="PTHR47074:SF11">
    <property type="entry name" value="REVERSE TRANSCRIPTASE-LIKE PROTEIN"/>
    <property type="match status" value="1"/>
</dbReference>
<dbReference type="SUPFAM" id="SSF53098">
    <property type="entry name" value="Ribonuclease H-like"/>
    <property type="match status" value="1"/>
</dbReference>
<dbReference type="EMBL" id="CAMAPE010000015">
    <property type="protein sequence ID" value="CAH9081964.1"/>
    <property type="molecule type" value="Genomic_DNA"/>
</dbReference>
<dbReference type="GO" id="GO:0004523">
    <property type="term" value="F:RNA-DNA hybrid ribonuclease activity"/>
    <property type="evidence" value="ECO:0007669"/>
    <property type="project" value="InterPro"/>
</dbReference>
<dbReference type="InterPro" id="IPR036397">
    <property type="entry name" value="RNaseH_sf"/>
</dbReference>
<keyword evidence="3" id="KW-1185">Reference proteome</keyword>
<comment type="caution">
    <text evidence="2">The sequence shown here is derived from an EMBL/GenBank/DDBJ whole genome shotgun (WGS) entry which is preliminary data.</text>
</comment>
<dbReference type="InterPro" id="IPR002156">
    <property type="entry name" value="RNaseH_domain"/>
</dbReference>
<dbReference type="OrthoDB" id="1306118at2759"/>
<organism evidence="2 3">
    <name type="scientific">Cuscuta europaea</name>
    <name type="common">European dodder</name>
    <dbReference type="NCBI Taxonomy" id="41803"/>
    <lineage>
        <taxon>Eukaryota</taxon>
        <taxon>Viridiplantae</taxon>
        <taxon>Streptophyta</taxon>
        <taxon>Embryophyta</taxon>
        <taxon>Tracheophyta</taxon>
        <taxon>Spermatophyta</taxon>
        <taxon>Magnoliopsida</taxon>
        <taxon>eudicotyledons</taxon>
        <taxon>Gunneridae</taxon>
        <taxon>Pentapetalae</taxon>
        <taxon>asterids</taxon>
        <taxon>lamiids</taxon>
        <taxon>Solanales</taxon>
        <taxon>Convolvulaceae</taxon>
        <taxon>Cuscuteae</taxon>
        <taxon>Cuscuta</taxon>
        <taxon>Cuscuta subgen. Cuscuta</taxon>
    </lineage>
</organism>
<gene>
    <name evidence="2" type="ORF">CEURO_LOCUS8073</name>
</gene>
<dbReference type="GO" id="GO:0003676">
    <property type="term" value="F:nucleic acid binding"/>
    <property type="evidence" value="ECO:0007669"/>
    <property type="project" value="InterPro"/>
</dbReference>
<evidence type="ECO:0000313" key="2">
    <source>
        <dbReference type="EMBL" id="CAH9081964.1"/>
    </source>
</evidence>
<dbReference type="Gene3D" id="3.30.420.10">
    <property type="entry name" value="Ribonuclease H-like superfamily/Ribonuclease H"/>
    <property type="match status" value="1"/>
</dbReference>
<protein>
    <recommendedName>
        <fullName evidence="1">RNase H type-1 domain-containing protein</fullName>
    </recommendedName>
</protein>
<sequence>MKWSCPPRGYIKVNVDGAFDLNNLTRGVGMVARDEHGKFVAGRRFKCAGSFFQITTELIAIGVAVQWVEEEGWSKVIIELDAHTTVCGVLDLIGLSYAPLLQMILDT</sequence>